<dbReference type="CDD" id="cd00009">
    <property type="entry name" value="AAA"/>
    <property type="match status" value="1"/>
</dbReference>
<evidence type="ECO:0000256" key="3">
    <source>
        <dbReference type="ARBA" id="ARBA00023015"/>
    </source>
</evidence>
<dbReference type="GO" id="GO:0000160">
    <property type="term" value="P:phosphorelay signal transduction system"/>
    <property type="evidence" value="ECO:0007669"/>
    <property type="project" value="InterPro"/>
</dbReference>
<dbReference type="InterPro" id="IPR003593">
    <property type="entry name" value="AAA+_ATPase"/>
</dbReference>
<dbReference type="InterPro" id="IPR009057">
    <property type="entry name" value="Homeodomain-like_sf"/>
</dbReference>
<evidence type="ECO:0000256" key="4">
    <source>
        <dbReference type="ARBA" id="ARBA00023163"/>
    </source>
</evidence>
<dbReference type="InterPro" id="IPR027417">
    <property type="entry name" value="P-loop_NTPase"/>
</dbReference>
<keyword evidence="4" id="KW-0804">Transcription</keyword>
<dbReference type="Proteomes" id="UP000053091">
    <property type="component" value="Unassembled WGS sequence"/>
</dbReference>
<dbReference type="InterPro" id="IPR025944">
    <property type="entry name" value="Sigma_54_int_dom_CS"/>
</dbReference>
<dbReference type="SMART" id="SM00382">
    <property type="entry name" value="AAA"/>
    <property type="match status" value="1"/>
</dbReference>
<evidence type="ECO:0000259" key="6">
    <source>
        <dbReference type="PROSITE" id="PS50045"/>
    </source>
</evidence>
<dbReference type="EMBL" id="DF968182">
    <property type="protein sequence ID" value="GAP41964.1"/>
    <property type="molecule type" value="Genomic_DNA"/>
</dbReference>
<protein>
    <submittedName>
        <fullName evidence="8">DNA-binding transcriptional response regulator, NtrC family</fullName>
    </submittedName>
</protein>
<dbReference type="AlphaFoldDB" id="A0A0S7BNR6"/>
<dbReference type="Pfam" id="PF00072">
    <property type="entry name" value="Response_reg"/>
    <property type="match status" value="1"/>
</dbReference>
<reference evidence="8" key="1">
    <citation type="journal article" date="2015" name="Genome Announc.">
        <title>Draft Genome Sequence of Bacteroidales Strain TBC1, a Novel Isolate from a Methanogenic Wastewater Treatment System.</title>
        <authorList>
            <person name="Tourlousse D.M."/>
            <person name="Matsuura N."/>
            <person name="Sun L."/>
            <person name="Toyonaga M."/>
            <person name="Kuroda K."/>
            <person name="Ohashi A."/>
            <person name="Cruz R."/>
            <person name="Yamaguchi T."/>
            <person name="Sekiguchi Y."/>
        </authorList>
    </citation>
    <scope>NUCLEOTIDE SEQUENCE [LARGE SCALE GENOMIC DNA]</scope>
    <source>
        <strain evidence="8">TBC1</strain>
    </source>
</reference>
<evidence type="ECO:0000256" key="1">
    <source>
        <dbReference type="ARBA" id="ARBA00022741"/>
    </source>
</evidence>
<dbReference type="PROSITE" id="PS50045">
    <property type="entry name" value="SIGMA54_INTERACT_4"/>
    <property type="match status" value="1"/>
</dbReference>
<evidence type="ECO:0000259" key="7">
    <source>
        <dbReference type="PROSITE" id="PS50110"/>
    </source>
</evidence>
<feature type="domain" description="Response regulatory" evidence="7">
    <location>
        <begin position="7"/>
        <end position="121"/>
    </location>
</feature>
<gene>
    <name evidence="8" type="ORF">TBC1_1192</name>
</gene>
<keyword evidence="1" id="KW-0547">Nucleotide-binding</keyword>
<keyword evidence="3" id="KW-0805">Transcription regulation</keyword>
<dbReference type="PROSITE" id="PS00688">
    <property type="entry name" value="SIGMA54_INTERACT_3"/>
    <property type="match status" value="1"/>
</dbReference>
<dbReference type="Pfam" id="PF25601">
    <property type="entry name" value="AAA_lid_14"/>
    <property type="match status" value="1"/>
</dbReference>
<proteinExistence type="predicted"/>
<keyword evidence="8" id="KW-0238">DNA-binding</keyword>
<dbReference type="InterPro" id="IPR001789">
    <property type="entry name" value="Sig_transdc_resp-reg_receiver"/>
</dbReference>
<evidence type="ECO:0000256" key="2">
    <source>
        <dbReference type="ARBA" id="ARBA00022840"/>
    </source>
</evidence>
<evidence type="ECO:0000313" key="9">
    <source>
        <dbReference type="Proteomes" id="UP000053091"/>
    </source>
</evidence>
<dbReference type="SMART" id="SM00448">
    <property type="entry name" value="REC"/>
    <property type="match status" value="1"/>
</dbReference>
<keyword evidence="5" id="KW-0597">Phosphoprotein</keyword>
<keyword evidence="2" id="KW-0067">ATP-binding</keyword>
<dbReference type="RefSeq" id="WP_062036920.1">
    <property type="nucleotide sequence ID" value="NZ_DF968182.1"/>
</dbReference>
<dbReference type="Gene3D" id="3.40.50.2300">
    <property type="match status" value="1"/>
</dbReference>
<dbReference type="GO" id="GO:0005524">
    <property type="term" value="F:ATP binding"/>
    <property type="evidence" value="ECO:0007669"/>
    <property type="project" value="UniProtKB-KW"/>
</dbReference>
<dbReference type="Gene3D" id="3.40.50.300">
    <property type="entry name" value="P-loop containing nucleotide triphosphate hydrolases"/>
    <property type="match status" value="1"/>
</dbReference>
<dbReference type="InterPro" id="IPR002078">
    <property type="entry name" value="Sigma_54_int"/>
</dbReference>
<dbReference type="SUPFAM" id="SSF46689">
    <property type="entry name" value="Homeodomain-like"/>
    <property type="match status" value="1"/>
</dbReference>
<dbReference type="STRING" id="1678841.TBC1_1192"/>
<dbReference type="OrthoDB" id="9810703at2"/>
<organism evidence="8">
    <name type="scientific">Lentimicrobium saccharophilum</name>
    <dbReference type="NCBI Taxonomy" id="1678841"/>
    <lineage>
        <taxon>Bacteria</taxon>
        <taxon>Pseudomonadati</taxon>
        <taxon>Bacteroidota</taxon>
        <taxon>Bacteroidia</taxon>
        <taxon>Bacteroidales</taxon>
        <taxon>Lentimicrobiaceae</taxon>
        <taxon>Lentimicrobium</taxon>
    </lineage>
</organism>
<dbReference type="SUPFAM" id="SSF52172">
    <property type="entry name" value="CheY-like"/>
    <property type="match status" value="1"/>
</dbReference>
<feature type="modified residue" description="4-aspartylphosphate" evidence="5">
    <location>
        <position position="56"/>
    </location>
</feature>
<dbReference type="PROSITE" id="PS50110">
    <property type="entry name" value="RESPONSE_REGULATORY"/>
    <property type="match status" value="1"/>
</dbReference>
<dbReference type="PATRIC" id="fig|1678841.3.peg.102"/>
<dbReference type="GO" id="GO:0006355">
    <property type="term" value="P:regulation of DNA-templated transcription"/>
    <property type="evidence" value="ECO:0007669"/>
    <property type="project" value="InterPro"/>
</dbReference>
<keyword evidence="9" id="KW-1185">Reference proteome</keyword>
<accession>A0A0S7BNR6</accession>
<dbReference type="Gene3D" id="1.10.10.60">
    <property type="entry name" value="Homeodomain-like"/>
    <property type="match status" value="1"/>
</dbReference>
<dbReference type="GO" id="GO:0003677">
    <property type="term" value="F:DNA binding"/>
    <property type="evidence" value="ECO:0007669"/>
    <property type="project" value="UniProtKB-KW"/>
</dbReference>
<dbReference type="PANTHER" id="PTHR32071">
    <property type="entry name" value="TRANSCRIPTIONAL REGULATORY PROTEIN"/>
    <property type="match status" value="1"/>
</dbReference>
<name>A0A0S7BNR6_9BACT</name>
<dbReference type="InterPro" id="IPR011006">
    <property type="entry name" value="CheY-like_superfamily"/>
</dbReference>
<evidence type="ECO:0000256" key="5">
    <source>
        <dbReference type="PROSITE-ProRule" id="PRU00169"/>
    </source>
</evidence>
<dbReference type="Gene3D" id="1.10.8.60">
    <property type="match status" value="1"/>
</dbReference>
<evidence type="ECO:0000313" key="8">
    <source>
        <dbReference type="EMBL" id="GAP41964.1"/>
    </source>
</evidence>
<dbReference type="SUPFAM" id="SSF52540">
    <property type="entry name" value="P-loop containing nucleoside triphosphate hydrolases"/>
    <property type="match status" value="1"/>
</dbReference>
<dbReference type="Pfam" id="PF00158">
    <property type="entry name" value="Sigma54_activat"/>
    <property type="match status" value="1"/>
</dbReference>
<dbReference type="InterPro" id="IPR058031">
    <property type="entry name" value="AAA_lid_NorR"/>
</dbReference>
<sequence length="449" mass="51160">MASDPFRIFIVEDDIIFAKIISHHLSLNPDNEVEIFPDGKSLLKNLYKNPALISLDYNLPDMTGLEVLKQIKEFNPDTPVVIVSGQQDVATAIELLKKGAYDYILKDQDTKERMWNIIKNIRENVELRQKIAILEEEIGRKYEVNNLIKGNSPAINKVFILIEKAARTNITVSIYGETGTGKELVAKSIHHASGRRKKPFVAVNVTAIPKELIESEMFGHEKGAFTGANNRRIGRFEEANHGTIFLDEIGDMDLNMQSKLLRVLQEEEVVRVGGNENVKLDVRVIVATHKNLQELVRKGEFREDLYYRLLGLPIHLPPLRERGSDIALLARFFVDEFCQKNKLGKLSISSKAIEKIQKYPFPGNVRELKAIMELASVMTNTDVIEESDISFSTASASQDFLYEETTLEEYNKKIINHFLQKYDNKVRLVARKLDIGKTTIYRLMNEGKL</sequence>
<feature type="domain" description="Sigma-54 factor interaction" evidence="6">
    <location>
        <begin position="148"/>
        <end position="377"/>
    </location>
</feature>
<dbReference type="FunFam" id="3.40.50.300:FF:000006">
    <property type="entry name" value="DNA-binding transcriptional regulator NtrC"/>
    <property type="match status" value="1"/>
</dbReference>